<dbReference type="SUPFAM" id="SSF47413">
    <property type="entry name" value="lambda repressor-like DNA-binding domains"/>
    <property type="match status" value="1"/>
</dbReference>
<dbReference type="CDD" id="cd00093">
    <property type="entry name" value="HTH_XRE"/>
    <property type="match status" value="1"/>
</dbReference>
<feature type="domain" description="HTH cro/C1-type" evidence="1">
    <location>
        <begin position="12"/>
        <end position="70"/>
    </location>
</feature>
<dbReference type="GO" id="GO:0003677">
    <property type="term" value="F:DNA binding"/>
    <property type="evidence" value="ECO:0007669"/>
    <property type="project" value="InterPro"/>
</dbReference>
<gene>
    <name evidence="2" type="ORF">GCM10007391_32690</name>
</gene>
<proteinExistence type="predicted"/>
<dbReference type="InterPro" id="IPR001387">
    <property type="entry name" value="Cro/C1-type_HTH"/>
</dbReference>
<dbReference type="Pfam" id="PF01381">
    <property type="entry name" value="HTH_3"/>
    <property type="match status" value="1"/>
</dbReference>
<dbReference type="EMBL" id="BMXP01000012">
    <property type="protein sequence ID" value="GGW95960.1"/>
    <property type="molecule type" value="Genomic_DNA"/>
</dbReference>
<dbReference type="SMART" id="SM00530">
    <property type="entry name" value="HTH_XRE"/>
    <property type="match status" value="1"/>
</dbReference>
<protein>
    <submittedName>
        <fullName evidence="2">Transcriptional regulator</fullName>
    </submittedName>
</protein>
<name>A0A918N1Y8_9ALTE</name>
<keyword evidence="3" id="KW-1185">Reference proteome</keyword>
<dbReference type="InterPro" id="IPR010982">
    <property type="entry name" value="Lambda_DNA-bd_dom_sf"/>
</dbReference>
<evidence type="ECO:0000313" key="2">
    <source>
        <dbReference type="EMBL" id="GGW95960.1"/>
    </source>
</evidence>
<reference evidence="2" key="1">
    <citation type="journal article" date="2014" name="Int. J. Syst. Evol. Microbiol.">
        <title>Complete genome sequence of Corynebacterium casei LMG S-19264T (=DSM 44701T), isolated from a smear-ripened cheese.</title>
        <authorList>
            <consortium name="US DOE Joint Genome Institute (JGI-PGF)"/>
            <person name="Walter F."/>
            <person name="Albersmeier A."/>
            <person name="Kalinowski J."/>
            <person name="Ruckert C."/>
        </authorList>
    </citation>
    <scope>NUCLEOTIDE SEQUENCE</scope>
    <source>
        <strain evidence="2">KCTC 22164</strain>
    </source>
</reference>
<sequence length="104" mass="11778">MQAVFNPIPSRLKNARVSKGISQKELGKRIGLDESSASSRMNHYEKGRHAPDIQILKRISVELGVPLAYFFCDSELSAELSCLIENLTEQEKYNLLETLKKRKA</sequence>
<dbReference type="Gene3D" id="1.10.260.40">
    <property type="entry name" value="lambda repressor-like DNA-binding domains"/>
    <property type="match status" value="1"/>
</dbReference>
<dbReference type="RefSeq" id="WP_373293938.1">
    <property type="nucleotide sequence ID" value="NZ_BMXP01000012.1"/>
</dbReference>
<dbReference type="Proteomes" id="UP000631300">
    <property type="component" value="Unassembled WGS sequence"/>
</dbReference>
<reference evidence="2" key="2">
    <citation type="submission" date="2020-09" db="EMBL/GenBank/DDBJ databases">
        <authorList>
            <person name="Sun Q."/>
            <person name="Kim S."/>
        </authorList>
    </citation>
    <scope>NUCLEOTIDE SEQUENCE</scope>
    <source>
        <strain evidence="2">KCTC 22164</strain>
    </source>
</reference>
<evidence type="ECO:0000313" key="3">
    <source>
        <dbReference type="Proteomes" id="UP000631300"/>
    </source>
</evidence>
<evidence type="ECO:0000259" key="1">
    <source>
        <dbReference type="PROSITE" id="PS50943"/>
    </source>
</evidence>
<dbReference type="PROSITE" id="PS50943">
    <property type="entry name" value="HTH_CROC1"/>
    <property type="match status" value="1"/>
</dbReference>
<accession>A0A918N1Y8</accession>
<organism evidence="2 3">
    <name type="scientific">Alteromonas halophila</name>
    <dbReference type="NCBI Taxonomy" id="516698"/>
    <lineage>
        <taxon>Bacteria</taxon>
        <taxon>Pseudomonadati</taxon>
        <taxon>Pseudomonadota</taxon>
        <taxon>Gammaproteobacteria</taxon>
        <taxon>Alteromonadales</taxon>
        <taxon>Alteromonadaceae</taxon>
        <taxon>Alteromonas/Salinimonas group</taxon>
        <taxon>Alteromonas</taxon>
    </lineage>
</organism>
<comment type="caution">
    <text evidence="2">The sequence shown here is derived from an EMBL/GenBank/DDBJ whole genome shotgun (WGS) entry which is preliminary data.</text>
</comment>
<dbReference type="AlphaFoldDB" id="A0A918N1Y8"/>